<comment type="caution">
    <text evidence="1">The sequence shown here is derived from an EMBL/GenBank/DDBJ whole genome shotgun (WGS) entry which is preliminary data.</text>
</comment>
<dbReference type="EMBL" id="JYDL01002458">
    <property type="protein sequence ID" value="KRX11349.1"/>
    <property type="molecule type" value="Genomic_DNA"/>
</dbReference>
<evidence type="ECO:0000313" key="1">
    <source>
        <dbReference type="EMBL" id="KRX11349.1"/>
    </source>
</evidence>
<proteinExistence type="predicted"/>
<accession>A0A0V0RAQ7</accession>
<dbReference type="Proteomes" id="UP000054630">
    <property type="component" value="Unassembled WGS sequence"/>
</dbReference>
<evidence type="ECO:0000313" key="2">
    <source>
        <dbReference type="Proteomes" id="UP000054630"/>
    </source>
</evidence>
<gene>
    <name evidence="1" type="ORF">T07_13646</name>
</gene>
<protein>
    <submittedName>
        <fullName evidence="1">Uncharacterized protein</fullName>
    </submittedName>
</protein>
<name>A0A0V0RAQ7_9BILA</name>
<sequence>MRMNKDIRELNHTNNTGSQKIICVKNFKLEVSRFKFGKK</sequence>
<dbReference type="AlphaFoldDB" id="A0A0V0RAQ7"/>
<keyword evidence="2" id="KW-1185">Reference proteome</keyword>
<reference evidence="1 2" key="1">
    <citation type="submission" date="2015-01" db="EMBL/GenBank/DDBJ databases">
        <title>Evolution of Trichinella species and genotypes.</title>
        <authorList>
            <person name="Korhonen P.K."/>
            <person name="Edoardo P."/>
            <person name="Giuseppe L.R."/>
            <person name="Gasser R.B."/>
        </authorList>
    </citation>
    <scope>NUCLEOTIDE SEQUENCE [LARGE SCALE GENOMIC DNA]</scope>
    <source>
        <strain evidence="1">ISS37</strain>
    </source>
</reference>
<organism evidence="1 2">
    <name type="scientific">Trichinella nelsoni</name>
    <dbReference type="NCBI Taxonomy" id="6336"/>
    <lineage>
        <taxon>Eukaryota</taxon>
        <taxon>Metazoa</taxon>
        <taxon>Ecdysozoa</taxon>
        <taxon>Nematoda</taxon>
        <taxon>Enoplea</taxon>
        <taxon>Dorylaimia</taxon>
        <taxon>Trichinellida</taxon>
        <taxon>Trichinellidae</taxon>
        <taxon>Trichinella</taxon>
    </lineage>
</organism>